<dbReference type="RefSeq" id="WP_093172276.1">
    <property type="nucleotide sequence ID" value="NZ_FNCN01000020.1"/>
</dbReference>
<evidence type="ECO:0000256" key="1">
    <source>
        <dbReference type="SAM" id="Phobius"/>
    </source>
</evidence>
<sequence length="101" mass="10989">MSDFFKSQMRTHVPVWVSSLAAWLASKGLDLDVDAAVVVAFGLVVSGYYLLARTLEKVPQVAWLGRFMLSVGLVGEPSYQQGRPVAAERGGHRFPPGGRDL</sequence>
<reference evidence="2 3" key="1">
    <citation type="submission" date="2016-10" db="EMBL/GenBank/DDBJ databases">
        <authorList>
            <person name="de Groot N.N."/>
        </authorList>
    </citation>
    <scope>NUCLEOTIDE SEQUENCE [LARGE SCALE GENOMIC DNA]</scope>
    <source>
        <strain evidence="2 3">CPCC 201354</strain>
    </source>
</reference>
<dbReference type="Proteomes" id="UP000198923">
    <property type="component" value="Unassembled WGS sequence"/>
</dbReference>
<dbReference type="AlphaFoldDB" id="A0A1G8EHE0"/>
<dbReference type="OrthoDB" id="9966250at2"/>
<evidence type="ECO:0000313" key="2">
    <source>
        <dbReference type="EMBL" id="SDH69210.1"/>
    </source>
</evidence>
<dbReference type="EMBL" id="FNCN01000020">
    <property type="protein sequence ID" value="SDH69210.1"/>
    <property type="molecule type" value="Genomic_DNA"/>
</dbReference>
<keyword evidence="3" id="KW-1185">Reference proteome</keyword>
<keyword evidence="1" id="KW-1133">Transmembrane helix</keyword>
<proteinExistence type="predicted"/>
<accession>A0A1G8EHE0</accession>
<gene>
    <name evidence="2" type="ORF">SAMN05421505_12099</name>
</gene>
<name>A0A1G8EHE0_9ACTN</name>
<feature type="transmembrane region" description="Helical" evidence="1">
    <location>
        <begin position="35"/>
        <end position="51"/>
    </location>
</feature>
<keyword evidence="1" id="KW-0812">Transmembrane</keyword>
<keyword evidence="1" id="KW-0472">Membrane</keyword>
<dbReference type="STRING" id="504805.SAMN05421505_12099"/>
<organism evidence="2 3">
    <name type="scientific">Sinosporangium album</name>
    <dbReference type="NCBI Taxonomy" id="504805"/>
    <lineage>
        <taxon>Bacteria</taxon>
        <taxon>Bacillati</taxon>
        <taxon>Actinomycetota</taxon>
        <taxon>Actinomycetes</taxon>
        <taxon>Streptosporangiales</taxon>
        <taxon>Streptosporangiaceae</taxon>
        <taxon>Sinosporangium</taxon>
    </lineage>
</organism>
<protein>
    <submittedName>
        <fullName evidence="2">Uncharacterized protein</fullName>
    </submittedName>
</protein>
<evidence type="ECO:0000313" key="3">
    <source>
        <dbReference type="Proteomes" id="UP000198923"/>
    </source>
</evidence>